<evidence type="ECO:0000256" key="2">
    <source>
        <dbReference type="ARBA" id="ARBA00022617"/>
    </source>
</evidence>
<evidence type="ECO:0000256" key="4">
    <source>
        <dbReference type="ARBA" id="ARBA00022982"/>
    </source>
</evidence>
<keyword evidence="4" id="KW-0249">Electron transport</keyword>
<feature type="signal peptide" evidence="8">
    <location>
        <begin position="1"/>
        <end position="21"/>
    </location>
</feature>
<evidence type="ECO:0000256" key="1">
    <source>
        <dbReference type="ARBA" id="ARBA00022448"/>
    </source>
</evidence>
<gene>
    <name evidence="9" type="ORF">SAMN04488036_101827</name>
</gene>
<dbReference type="GO" id="GO:0042597">
    <property type="term" value="C:periplasmic space"/>
    <property type="evidence" value="ECO:0007669"/>
    <property type="project" value="InterPro"/>
</dbReference>
<dbReference type="InterPro" id="IPR010980">
    <property type="entry name" value="Cyt_c/b562"/>
</dbReference>
<dbReference type="PROSITE" id="PS51009">
    <property type="entry name" value="CYTCII"/>
    <property type="match status" value="1"/>
</dbReference>
<dbReference type="GO" id="GO:0005506">
    <property type="term" value="F:iron ion binding"/>
    <property type="evidence" value="ECO:0007669"/>
    <property type="project" value="InterPro"/>
</dbReference>
<dbReference type="InterPro" id="IPR012127">
    <property type="entry name" value="Cyt_c_prime"/>
</dbReference>
<evidence type="ECO:0000256" key="7">
    <source>
        <dbReference type="PIRSR" id="PIRSR000027-2"/>
    </source>
</evidence>
<evidence type="ECO:0000313" key="10">
    <source>
        <dbReference type="Proteomes" id="UP000198851"/>
    </source>
</evidence>
<keyword evidence="5 6" id="KW-0408">Iron</keyword>
<dbReference type="Gene3D" id="1.20.120.10">
    <property type="entry name" value="Cytochrome c/b562"/>
    <property type="match status" value="1"/>
</dbReference>
<dbReference type="EMBL" id="FOSZ01000001">
    <property type="protein sequence ID" value="SFK64078.1"/>
    <property type="molecule type" value="Genomic_DNA"/>
</dbReference>
<feature type="binding site" description="covalent" evidence="7">
    <location>
        <position position="144"/>
    </location>
    <ligand>
        <name>heme c</name>
        <dbReference type="ChEBI" id="CHEBI:61717"/>
    </ligand>
</feature>
<comment type="PTM">
    <text evidence="7">Binds 1 heme group per subunit.</text>
</comment>
<keyword evidence="1" id="KW-0813">Transport</keyword>
<dbReference type="STRING" id="1280847.SAMN04488036_101827"/>
<evidence type="ECO:0000256" key="8">
    <source>
        <dbReference type="SAM" id="SignalP"/>
    </source>
</evidence>
<dbReference type="OrthoDB" id="7596534at2"/>
<keyword evidence="2 7" id="KW-0349">Heme</keyword>
<evidence type="ECO:0000256" key="5">
    <source>
        <dbReference type="ARBA" id="ARBA00023004"/>
    </source>
</evidence>
<dbReference type="SUPFAM" id="SSF47175">
    <property type="entry name" value="Cytochromes"/>
    <property type="match status" value="1"/>
</dbReference>
<dbReference type="PIRSF" id="PIRSF000027">
    <property type="entry name" value="Cytc_c_prime"/>
    <property type="match status" value="1"/>
</dbReference>
<dbReference type="RefSeq" id="WP_093320566.1">
    <property type="nucleotide sequence ID" value="NZ_FOSZ01000001.1"/>
</dbReference>
<feature type="binding site" description="covalent" evidence="7">
    <location>
        <position position="141"/>
    </location>
    <ligand>
        <name>heme c</name>
        <dbReference type="ChEBI" id="CHEBI:61717"/>
    </ligand>
</feature>
<dbReference type="AlphaFoldDB" id="A0A1I4B5E3"/>
<sequence length="153" mass="15589">MKRTIALATAALTLVGSAVFADGHIDNAIKARQAQMQLYAFSLGTLGGMAKGQIEYNAEAAQAAADNLAAVTMLHPAAFWPQGSDSASNANSKAKADMWSNYGDVQAKGMALGEAAAGMKAAAGTDLEALRGAIGPVGAACQACHKAYRESNN</sequence>
<dbReference type="GO" id="GO:0009055">
    <property type="term" value="F:electron transfer activity"/>
    <property type="evidence" value="ECO:0007669"/>
    <property type="project" value="InterPro"/>
</dbReference>
<feature type="chain" id="PRO_5011561164" evidence="8">
    <location>
        <begin position="22"/>
        <end position="153"/>
    </location>
</feature>
<dbReference type="Pfam" id="PF01322">
    <property type="entry name" value="Cytochrom_C_2"/>
    <property type="match status" value="1"/>
</dbReference>
<dbReference type="PRINTS" id="PR00608">
    <property type="entry name" value="CYTCHROMECII"/>
</dbReference>
<proteinExistence type="predicted"/>
<evidence type="ECO:0000313" key="9">
    <source>
        <dbReference type="EMBL" id="SFK64078.1"/>
    </source>
</evidence>
<reference evidence="10" key="1">
    <citation type="submission" date="2016-10" db="EMBL/GenBank/DDBJ databases">
        <authorList>
            <person name="Varghese N."/>
            <person name="Submissions S."/>
        </authorList>
    </citation>
    <scope>NUCLEOTIDE SEQUENCE [LARGE SCALE GENOMIC DNA]</scope>
    <source>
        <strain evidence="10">DSM 28453</strain>
    </source>
</reference>
<name>A0A1I4B5E3_9RHOB</name>
<accession>A0A1I4B5E3</accession>
<feature type="binding site" description="axial binding residue" evidence="6">
    <location>
        <position position="145"/>
    </location>
    <ligand>
        <name>heme c</name>
        <dbReference type="ChEBI" id="CHEBI:61717"/>
    </ligand>
    <ligandPart>
        <name>Fe</name>
        <dbReference type="ChEBI" id="CHEBI:18248"/>
    </ligandPart>
</feature>
<dbReference type="Proteomes" id="UP000198851">
    <property type="component" value="Unassembled WGS sequence"/>
</dbReference>
<evidence type="ECO:0000256" key="6">
    <source>
        <dbReference type="PIRSR" id="PIRSR000027-1"/>
    </source>
</evidence>
<evidence type="ECO:0000256" key="3">
    <source>
        <dbReference type="ARBA" id="ARBA00022723"/>
    </source>
</evidence>
<keyword evidence="10" id="KW-1185">Reference proteome</keyword>
<keyword evidence="3 6" id="KW-0479">Metal-binding</keyword>
<dbReference type="GO" id="GO:0022900">
    <property type="term" value="P:electron transport chain"/>
    <property type="evidence" value="ECO:0007669"/>
    <property type="project" value="InterPro"/>
</dbReference>
<dbReference type="InterPro" id="IPR002321">
    <property type="entry name" value="Cyt_c_II"/>
</dbReference>
<protein>
    <submittedName>
        <fullName evidence="9">Cytochrome c556</fullName>
    </submittedName>
</protein>
<dbReference type="InterPro" id="IPR015984">
    <property type="entry name" value="Cyt_c_prime_subgr"/>
</dbReference>
<organism evidence="9 10">
    <name type="scientific">Shimia haliotis</name>
    <dbReference type="NCBI Taxonomy" id="1280847"/>
    <lineage>
        <taxon>Bacteria</taxon>
        <taxon>Pseudomonadati</taxon>
        <taxon>Pseudomonadota</taxon>
        <taxon>Alphaproteobacteria</taxon>
        <taxon>Rhodobacterales</taxon>
        <taxon>Roseobacteraceae</taxon>
    </lineage>
</organism>
<keyword evidence="8" id="KW-0732">Signal</keyword>
<dbReference type="GO" id="GO:0020037">
    <property type="term" value="F:heme binding"/>
    <property type="evidence" value="ECO:0007669"/>
    <property type="project" value="InterPro"/>
</dbReference>